<proteinExistence type="predicted"/>
<comment type="caution">
    <text evidence="1">The sequence shown here is derived from an EMBL/GenBank/DDBJ whole genome shotgun (WGS) entry which is preliminary data.</text>
</comment>
<name>A0AC61L4G0_9EURY</name>
<dbReference type="EMBL" id="PQXF01000006">
    <property type="protein sequence ID" value="PXF61292.1"/>
    <property type="molecule type" value="Genomic_DNA"/>
</dbReference>
<sequence>MGKGVLIVDDAEFMRMLLKKIIMSNGYFVAGEACDGNDAVEQYAQLKPELVTMDVVMPDKDGVEATKNIMMLDPGAKIIMCTAVGQQSIVMDAMKAGASGYIIKPFQALKVLEEINKVLN</sequence>
<evidence type="ECO:0000313" key="1">
    <source>
        <dbReference type="EMBL" id="PXF61292.1"/>
    </source>
</evidence>
<gene>
    <name evidence="1" type="ORF">C4B59_04900</name>
</gene>
<evidence type="ECO:0000313" key="2">
    <source>
        <dbReference type="Proteomes" id="UP000248329"/>
    </source>
</evidence>
<reference evidence="1" key="1">
    <citation type="submission" date="2018-01" db="EMBL/GenBank/DDBJ databases">
        <authorList>
            <person name="Krukenberg V."/>
        </authorList>
    </citation>
    <scope>NUCLEOTIDE SEQUENCE</scope>
    <source>
        <strain evidence="1">E20ANME2</strain>
    </source>
</reference>
<protein>
    <submittedName>
        <fullName evidence="1">Two-component system response regulator</fullName>
    </submittedName>
</protein>
<accession>A0AC61L4G0</accession>
<dbReference type="Proteomes" id="UP000248329">
    <property type="component" value="Unassembled WGS sequence"/>
</dbReference>
<organism evidence="1 2">
    <name type="scientific">Candidatus Methanogaster sp</name>
    <dbReference type="NCBI Taxonomy" id="3386292"/>
    <lineage>
        <taxon>Archaea</taxon>
        <taxon>Methanobacteriati</taxon>
        <taxon>Methanobacteriota</taxon>
        <taxon>Stenosarchaea group</taxon>
        <taxon>Methanomicrobia</taxon>
        <taxon>Methanosarcinales</taxon>
        <taxon>ANME-2 cluster</taxon>
        <taxon>Candidatus Methanogasteraceae</taxon>
        <taxon>Candidatus Methanogaster</taxon>
    </lineage>
</organism>